<feature type="domain" description="HTH luxR-type" evidence="1">
    <location>
        <begin position="117"/>
        <end position="182"/>
    </location>
</feature>
<dbReference type="SMART" id="SM00421">
    <property type="entry name" value="HTH_LUXR"/>
    <property type="match status" value="1"/>
</dbReference>
<dbReference type="InterPro" id="IPR000792">
    <property type="entry name" value="Tscrpt_reg_LuxR_C"/>
</dbReference>
<dbReference type="InterPro" id="IPR016032">
    <property type="entry name" value="Sig_transdc_resp-reg_C-effctor"/>
</dbReference>
<proteinExistence type="predicted"/>
<evidence type="ECO:0000313" key="3">
    <source>
        <dbReference type="Proteomes" id="UP000199527"/>
    </source>
</evidence>
<dbReference type="OrthoDB" id="6115007at2"/>
<name>A0A1G8JWL3_9GAMM</name>
<dbReference type="RefSeq" id="WP_090360418.1">
    <property type="nucleotide sequence ID" value="NZ_FNEM01000001.1"/>
</dbReference>
<dbReference type="InterPro" id="IPR036388">
    <property type="entry name" value="WH-like_DNA-bd_sf"/>
</dbReference>
<dbReference type="GO" id="GO:0006355">
    <property type="term" value="P:regulation of DNA-templated transcription"/>
    <property type="evidence" value="ECO:0007669"/>
    <property type="project" value="InterPro"/>
</dbReference>
<protein>
    <submittedName>
        <fullName evidence="2">Regulatory protein, luxR family</fullName>
    </submittedName>
</protein>
<dbReference type="GO" id="GO:0003677">
    <property type="term" value="F:DNA binding"/>
    <property type="evidence" value="ECO:0007669"/>
    <property type="project" value="InterPro"/>
</dbReference>
<dbReference type="AlphaFoldDB" id="A0A1G8JWL3"/>
<accession>A0A1G8JWL3</accession>
<dbReference type="Pfam" id="PF00196">
    <property type="entry name" value="GerE"/>
    <property type="match status" value="1"/>
</dbReference>
<evidence type="ECO:0000313" key="2">
    <source>
        <dbReference type="EMBL" id="SDI35497.1"/>
    </source>
</evidence>
<dbReference type="EMBL" id="FNEM01000001">
    <property type="protein sequence ID" value="SDI35497.1"/>
    <property type="molecule type" value="Genomic_DNA"/>
</dbReference>
<gene>
    <name evidence="2" type="ORF">SAMN04488540_101179</name>
</gene>
<dbReference type="Proteomes" id="UP000199527">
    <property type="component" value="Unassembled WGS sequence"/>
</dbReference>
<keyword evidence="3" id="KW-1185">Reference proteome</keyword>
<dbReference type="Gene3D" id="1.10.10.10">
    <property type="entry name" value="Winged helix-like DNA-binding domain superfamily/Winged helix DNA-binding domain"/>
    <property type="match status" value="1"/>
</dbReference>
<dbReference type="PROSITE" id="PS50043">
    <property type="entry name" value="HTH_LUXR_2"/>
    <property type="match status" value="1"/>
</dbReference>
<organism evidence="2 3">
    <name type="scientific">Ferrimonas sediminum</name>
    <dbReference type="NCBI Taxonomy" id="718193"/>
    <lineage>
        <taxon>Bacteria</taxon>
        <taxon>Pseudomonadati</taxon>
        <taxon>Pseudomonadota</taxon>
        <taxon>Gammaproteobacteria</taxon>
        <taxon>Alteromonadales</taxon>
        <taxon>Ferrimonadaceae</taxon>
        <taxon>Ferrimonas</taxon>
    </lineage>
</organism>
<evidence type="ECO:0000259" key="1">
    <source>
        <dbReference type="PROSITE" id="PS50043"/>
    </source>
</evidence>
<reference evidence="3" key="1">
    <citation type="submission" date="2016-10" db="EMBL/GenBank/DDBJ databases">
        <authorList>
            <person name="Varghese N."/>
            <person name="Submissions S."/>
        </authorList>
    </citation>
    <scope>NUCLEOTIDE SEQUENCE [LARGE SCALE GENOMIC DNA]</scope>
    <source>
        <strain evidence="3">DSM 23317</strain>
    </source>
</reference>
<sequence length="185" mass="21044">MQPTGWIFYQSKCHDLSQHASCEMRSWDLKFDAEFECSNICVSRPALRQSACAVLASEKSVAFHFGLATDSQIQGQKVYSAQLNLGYLILLFDRVYRPKVDDVKHYFHEKVLPFLQPLRQQEEPTRRTMTIVKLTALGFTTTEIANALFLSNRGVDYHLDLAKKNLGATNKSALVFLAMQHGWLA</sequence>
<dbReference type="SUPFAM" id="SSF46894">
    <property type="entry name" value="C-terminal effector domain of the bipartite response regulators"/>
    <property type="match status" value="1"/>
</dbReference>